<keyword evidence="3" id="KW-1185">Reference proteome</keyword>
<proteinExistence type="predicted"/>
<protein>
    <submittedName>
        <fullName evidence="2">Calcium-dependent phosphotriesterase</fullName>
    </submittedName>
</protein>
<dbReference type="SUPFAM" id="SSF63829">
    <property type="entry name" value="Calcium-dependent phosphotriesterase"/>
    <property type="match status" value="1"/>
</dbReference>
<gene>
    <name evidence="2" type="ORF">CC78DRAFT_559816</name>
</gene>
<evidence type="ECO:0000259" key="1">
    <source>
        <dbReference type="Pfam" id="PF08450"/>
    </source>
</evidence>
<dbReference type="AlphaFoldDB" id="A0A9P4KCY0"/>
<dbReference type="Pfam" id="PF08450">
    <property type="entry name" value="SGL"/>
    <property type="match status" value="1"/>
</dbReference>
<evidence type="ECO:0000313" key="3">
    <source>
        <dbReference type="Proteomes" id="UP000800093"/>
    </source>
</evidence>
<reference evidence="3" key="1">
    <citation type="journal article" date="2020" name="Stud. Mycol.">
        <title>101 Dothideomycetes genomes: A test case for predicting lifestyles and emergence of pathogens.</title>
        <authorList>
            <person name="Haridas S."/>
            <person name="Albert R."/>
            <person name="Binder M."/>
            <person name="Bloem J."/>
            <person name="LaButti K."/>
            <person name="Salamov A."/>
            <person name="Andreopoulos B."/>
            <person name="Baker S."/>
            <person name="Barry K."/>
            <person name="Bills G."/>
            <person name="Bluhm B."/>
            <person name="Cannon C."/>
            <person name="Castanera R."/>
            <person name="Culley D."/>
            <person name="Daum C."/>
            <person name="Ezra D."/>
            <person name="Gonzalez J."/>
            <person name="Henrissat B."/>
            <person name="Kuo A."/>
            <person name="Liang C."/>
            <person name="Lipzen A."/>
            <person name="Lutzoni F."/>
            <person name="Magnuson J."/>
            <person name="Mondo S."/>
            <person name="Nolan M."/>
            <person name="Ohm R."/>
            <person name="Pangilinan J."/>
            <person name="Park H.-J."/>
            <person name="Ramirez L."/>
            <person name="Alfaro M."/>
            <person name="Sun H."/>
            <person name="Tritt A."/>
            <person name="Yoshinaga Y."/>
            <person name="Zwiers L.-H."/>
            <person name="Turgeon B."/>
            <person name="Goodwin S."/>
            <person name="Spatafora J."/>
            <person name="Crous P."/>
            <person name="Grigoriev I."/>
        </authorList>
    </citation>
    <scope>NUCLEOTIDE SEQUENCE [LARGE SCALE GENOMIC DNA]</scope>
    <source>
        <strain evidence="3">CBS 304.66</strain>
    </source>
</reference>
<comment type="caution">
    <text evidence="2">The sequence shown here is derived from an EMBL/GenBank/DDBJ whole genome shotgun (WGS) entry which is preliminary data.</text>
</comment>
<dbReference type="PANTHER" id="PTHR47064">
    <property type="entry name" value="PUTATIVE (AFU_ORTHOLOGUE AFUA_1G08990)-RELATED"/>
    <property type="match status" value="1"/>
</dbReference>
<dbReference type="InterPro" id="IPR013658">
    <property type="entry name" value="SGL"/>
</dbReference>
<dbReference type="Proteomes" id="UP000800093">
    <property type="component" value="Unassembled WGS sequence"/>
</dbReference>
<sequence>MSSIISVDLLVAATSPLYFSNLVATNVPNPNTISLFPYHPNFTNNILGPSSTARQLHNLANGGTNWFPPGSEQGNGKTPPRLLFYDEGDFNSYSSLLSVDPVTRESEVILSSYYGRNFSSNFRPEPTIPSLVYRFSPFTSELVVVADGFDQSNGLEFSPDLKTLYVTDTRQAQFNNYLTRPSTIYAFDVVGGKSSENRRTLAYVDTGFPDRIHTDVEGNVWAACGDGVHIWGSDGTFLVLIFSNAQLWIVEEIGAVGREICNDFELC</sequence>
<name>A0A9P4KCY0_9PLEO</name>
<evidence type="ECO:0000313" key="2">
    <source>
        <dbReference type="EMBL" id="KAF2265487.1"/>
    </source>
</evidence>
<dbReference type="PANTHER" id="PTHR47064:SF2">
    <property type="entry name" value="SMP-30_GLUCONOLACTONASE_LRE-LIKE REGION DOMAIN-CONTAINING PROTEIN-RELATED"/>
    <property type="match status" value="1"/>
</dbReference>
<accession>A0A9P4KCY0</accession>
<dbReference type="InterPro" id="IPR011042">
    <property type="entry name" value="6-blade_b-propeller_TolB-like"/>
</dbReference>
<dbReference type="EMBL" id="ML986605">
    <property type="protein sequence ID" value="KAF2265487.1"/>
    <property type="molecule type" value="Genomic_DNA"/>
</dbReference>
<dbReference type="Gene3D" id="2.120.10.30">
    <property type="entry name" value="TolB, C-terminal domain"/>
    <property type="match status" value="1"/>
</dbReference>
<dbReference type="InterPro" id="IPR052988">
    <property type="entry name" value="Oryzine_lactonohydrolase"/>
</dbReference>
<organism evidence="2 3">
    <name type="scientific">Lojkania enalia</name>
    <dbReference type="NCBI Taxonomy" id="147567"/>
    <lineage>
        <taxon>Eukaryota</taxon>
        <taxon>Fungi</taxon>
        <taxon>Dikarya</taxon>
        <taxon>Ascomycota</taxon>
        <taxon>Pezizomycotina</taxon>
        <taxon>Dothideomycetes</taxon>
        <taxon>Pleosporomycetidae</taxon>
        <taxon>Pleosporales</taxon>
        <taxon>Pleosporales incertae sedis</taxon>
        <taxon>Lojkania</taxon>
    </lineage>
</organism>
<dbReference type="OrthoDB" id="423498at2759"/>
<feature type="domain" description="SMP-30/Gluconolactonase/LRE-like region" evidence="1">
    <location>
        <begin position="127"/>
        <end position="231"/>
    </location>
</feature>